<dbReference type="AlphaFoldDB" id="A0A1I2PCQ5"/>
<dbReference type="Proteomes" id="UP000199052">
    <property type="component" value="Unassembled WGS sequence"/>
</dbReference>
<accession>A0A1I2PCQ5</accession>
<evidence type="ECO:0000313" key="2">
    <source>
        <dbReference type="EMBL" id="SFG11717.1"/>
    </source>
</evidence>
<dbReference type="EMBL" id="FOOI01000004">
    <property type="protein sequence ID" value="SFG11717.1"/>
    <property type="molecule type" value="Genomic_DNA"/>
</dbReference>
<protein>
    <submittedName>
        <fullName evidence="2">Uncharacterized protein</fullName>
    </submittedName>
</protein>
<evidence type="ECO:0000313" key="3">
    <source>
        <dbReference type="Proteomes" id="UP000199052"/>
    </source>
</evidence>
<dbReference type="STRING" id="504797.SAMN05421678_10415"/>
<name>A0A1I2PCQ5_9ACTN</name>
<reference evidence="2 3" key="1">
    <citation type="submission" date="2016-10" db="EMBL/GenBank/DDBJ databases">
        <authorList>
            <person name="de Groot N.N."/>
        </authorList>
    </citation>
    <scope>NUCLEOTIDE SEQUENCE [LARGE SCALE GENOMIC DNA]</scope>
    <source>
        <strain evidence="2 3">CPCC 202808</strain>
    </source>
</reference>
<organism evidence="2 3">
    <name type="scientific">Actinopolymorpha cephalotaxi</name>
    <dbReference type="NCBI Taxonomy" id="504797"/>
    <lineage>
        <taxon>Bacteria</taxon>
        <taxon>Bacillati</taxon>
        <taxon>Actinomycetota</taxon>
        <taxon>Actinomycetes</taxon>
        <taxon>Propionibacteriales</taxon>
        <taxon>Actinopolymorphaceae</taxon>
        <taxon>Actinopolymorpha</taxon>
    </lineage>
</organism>
<evidence type="ECO:0000256" key="1">
    <source>
        <dbReference type="SAM" id="MobiDB-lite"/>
    </source>
</evidence>
<feature type="region of interest" description="Disordered" evidence="1">
    <location>
        <begin position="76"/>
        <end position="131"/>
    </location>
</feature>
<sequence length="131" mass="13749">MRAGRTCLCSTLRPDLDKEPFPFVEQPFAFVGDPVAFVGDPIPSVRVSLTLIGDPVSVVTGHVPFGCDSVTLGRTESGALQDKSATGLGGELAEKGRETSPRHCPDAFGSGELPAPPRRGRAPELIRPPVG</sequence>
<gene>
    <name evidence="2" type="ORF">SAMN05421678_10415</name>
</gene>
<proteinExistence type="predicted"/>
<feature type="compositionally biased region" description="Basic and acidic residues" evidence="1">
    <location>
        <begin position="92"/>
        <end position="105"/>
    </location>
</feature>